<feature type="active site" description="Proton donor" evidence="8">
    <location>
        <position position="41"/>
    </location>
</feature>
<keyword evidence="6 8" id="KW-0460">Magnesium</keyword>
<accession>A0A265E420</accession>
<evidence type="ECO:0000256" key="5">
    <source>
        <dbReference type="ARBA" id="ARBA00022755"/>
    </source>
</evidence>
<dbReference type="PANTHER" id="PTHR11846:SF0">
    <property type="entry name" value="ADENYLOSUCCINATE SYNTHETASE"/>
    <property type="match status" value="1"/>
</dbReference>
<evidence type="ECO:0000313" key="11">
    <source>
        <dbReference type="EMBL" id="OZT76255.1"/>
    </source>
</evidence>
<evidence type="ECO:0000256" key="3">
    <source>
        <dbReference type="ARBA" id="ARBA00022723"/>
    </source>
</evidence>
<dbReference type="Pfam" id="PF00709">
    <property type="entry name" value="Adenylsucc_synt"/>
    <property type="match status" value="1"/>
</dbReference>
<feature type="active site" evidence="9">
    <location>
        <position position="139"/>
    </location>
</feature>
<keyword evidence="4 8" id="KW-0547">Nucleotide-binding</keyword>
<keyword evidence="7 8" id="KW-0342">GTP-binding</keyword>
<dbReference type="RefSeq" id="WP_094907312.1">
    <property type="nucleotide sequence ID" value="NZ_NPEZ01000008.1"/>
</dbReference>
<organism evidence="11 12">
    <name type="scientific">Salinicoccus roseus</name>
    <dbReference type="NCBI Taxonomy" id="45670"/>
    <lineage>
        <taxon>Bacteria</taxon>
        <taxon>Bacillati</taxon>
        <taxon>Bacillota</taxon>
        <taxon>Bacilli</taxon>
        <taxon>Bacillales</taxon>
        <taxon>Staphylococcaceae</taxon>
        <taxon>Salinicoccus</taxon>
    </lineage>
</organism>
<evidence type="ECO:0000256" key="2">
    <source>
        <dbReference type="ARBA" id="ARBA00022598"/>
    </source>
</evidence>
<feature type="binding site" evidence="8">
    <location>
        <begin position="12"/>
        <end position="18"/>
    </location>
    <ligand>
        <name>GTP</name>
        <dbReference type="ChEBI" id="CHEBI:37565"/>
    </ligand>
</feature>
<dbReference type="FunFam" id="3.90.170.10:FF:000001">
    <property type="entry name" value="Adenylosuccinate synthetase"/>
    <property type="match status" value="1"/>
</dbReference>
<evidence type="ECO:0000313" key="12">
    <source>
        <dbReference type="Proteomes" id="UP000216682"/>
    </source>
</evidence>
<dbReference type="InterPro" id="IPR001114">
    <property type="entry name" value="Adenylosuccinate_synthetase"/>
</dbReference>
<feature type="binding site" description="in other chain" evidence="8">
    <location>
        <begin position="38"/>
        <end position="41"/>
    </location>
    <ligand>
        <name>IMP</name>
        <dbReference type="ChEBI" id="CHEBI:58053"/>
        <note>ligand shared between dimeric partners</note>
    </ligand>
</feature>
<dbReference type="AlphaFoldDB" id="A0A265E420"/>
<dbReference type="InterPro" id="IPR033128">
    <property type="entry name" value="Adenylosuccin_syn_Lys_AS"/>
</dbReference>
<dbReference type="PROSITE" id="PS00513">
    <property type="entry name" value="ADENYLOSUCCIN_SYN_2"/>
    <property type="match status" value="1"/>
</dbReference>
<keyword evidence="2 8" id="KW-0436">Ligase</keyword>
<gene>
    <name evidence="8" type="primary">purA</name>
    <name evidence="11" type="ORF">CFN03_12450</name>
</gene>
<dbReference type="Gene3D" id="3.90.170.10">
    <property type="entry name" value="Adenylosuccinate Synthetase, subunit A, domain 3"/>
    <property type="match status" value="1"/>
</dbReference>
<reference evidence="11 12" key="1">
    <citation type="submission" date="2017-07" db="EMBL/GenBank/DDBJ databases">
        <title>Shotgun whole genome sequences of three halophilic bacterial isolates.</title>
        <authorList>
            <person name="Pozzo T."/>
            <person name="Higdon S.M."/>
            <person name="Quillaguaman J."/>
        </authorList>
    </citation>
    <scope>NUCLEOTIDE SEQUENCE [LARGE SCALE GENOMIC DNA]</scope>
    <source>
        <strain evidence="11 12">BU-1</strain>
    </source>
</reference>
<dbReference type="InterPro" id="IPR042110">
    <property type="entry name" value="Adenylosuccinate_synth_dom2"/>
</dbReference>
<dbReference type="InterPro" id="IPR018220">
    <property type="entry name" value="Adenylosuccin_syn_GTP-bd"/>
</dbReference>
<dbReference type="Proteomes" id="UP000216682">
    <property type="component" value="Unassembled WGS sequence"/>
</dbReference>
<feature type="binding site" evidence="8">
    <location>
        <position position="142"/>
    </location>
    <ligand>
        <name>IMP</name>
        <dbReference type="ChEBI" id="CHEBI:58053"/>
        <note>ligand shared between dimeric partners</note>
    </ligand>
</feature>
<feature type="binding site" evidence="8">
    <location>
        <position position="40"/>
    </location>
    <ligand>
        <name>Mg(2+)</name>
        <dbReference type="ChEBI" id="CHEBI:18420"/>
    </ligand>
</feature>
<feature type="binding site" description="in other chain" evidence="8">
    <location>
        <position position="128"/>
    </location>
    <ligand>
        <name>IMP</name>
        <dbReference type="ChEBI" id="CHEBI:58053"/>
        <note>ligand shared between dimeric partners</note>
    </ligand>
</feature>
<feature type="binding site" description="in other chain" evidence="8">
    <location>
        <position position="223"/>
    </location>
    <ligand>
        <name>IMP</name>
        <dbReference type="ChEBI" id="CHEBI:58053"/>
        <note>ligand shared between dimeric partners</note>
    </ligand>
</feature>
<dbReference type="CDD" id="cd03108">
    <property type="entry name" value="AdSS"/>
    <property type="match status" value="1"/>
</dbReference>
<comment type="catalytic activity">
    <reaction evidence="8 10">
        <text>IMP + L-aspartate + GTP = N(6)-(1,2-dicarboxyethyl)-AMP + GDP + phosphate + 2 H(+)</text>
        <dbReference type="Rhea" id="RHEA:15753"/>
        <dbReference type="ChEBI" id="CHEBI:15378"/>
        <dbReference type="ChEBI" id="CHEBI:29991"/>
        <dbReference type="ChEBI" id="CHEBI:37565"/>
        <dbReference type="ChEBI" id="CHEBI:43474"/>
        <dbReference type="ChEBI" id="CHEBI:57567"/>
        <dbReference type="ChEBI" id="CHEBI:58053"/>
        <dbReference type="ChEBI" id="CHEBI:58189"/>
        <dbReference type="EC" id="6.3.4.4"/>
    </reaction>
</comment>
<dbReference type="GO" id="GO:0000287">
    <property type="term" value="F:magnesium ion binding"/>
    <property type="evidence" value="ECO:0007669"/>
    <property type="project" value="UniProtKB-UniRule"/>
</dbReference>
<dbReference type="EC" id="6.3.4.4" evidence="8 10"/>
<dbReference type="PANTHER" id="PTHR11846">
    <property type="entry name" value="ADENYLOSUCCINATE SYNTHETASE"/>
    <property type="match status" value="1"/>
</dbReference>
<feature type="binding site" description="in other chain" evidence="8">
    <location>
        <position position="302"/>
    </location>
    <ligand>
        <name>IMP</name>
        <dbReference type="ChEBI" id="CHEBI:58053"/>
        <note>ligand shared between dimeric partners</note>
    </ligand>
</feature>
<dbReference type="InterPro" id="IPR042109">
    <property type="entry name" value="Adenylosuccinate_synth_dom1"/>
</dbReference>
<keyword evidence="8" id="KW-0963">Cytoplasm</keyword>
<dbReference type="NCBIfam" id="TIGR00184">
    <property type="entry name" value="purA"/>
    <property type="match status" value="1"/>
</dbReference>
<dbReference type="GO" id="GO:0004019">
    <property type="term" value="F:adenylosuccinate synthase activity"/>
    <property type="evidence" value="ECO:0007669"/>
    <property type="project" value="UniProtKB-UniRule"/>
</dbReference>
<feature type="binding site" evidence="8">
    <location>
        <begin position="40"/>
        <end position="42"/>
    </location>
    <ligand>
        <name>GTP</name>
        <dbReference type="ChEBI" id="CHEBI:37565"/>
    </ligand>
</feature>
<comment type="subcellular location">
    <subcellularLocation>
        <location evidence="8">Cytoplasm</location>
    </subcellularLocation>
</comment>
<dbReference type="GO" id="GO:0044208">
    <property type="term" value="P:'de novo' AMP biosynthetic process"/>
    <property type="evidence" value="ECO:0007669"/>
    <property type="project" value="UniProtKB-UniRule"/>
</dbReference>
<comment type="similarity">
    <text evidence="8 10">Belongs to the adenylosuccinate synthetase family.</text>
</comment>
<evidence type="ECO:0000256" key="9">
    <source>
        <dbReference type="PROSITE-ProRule" id="PRU10134"/>
    </source>
</evidence>
<evidence type="ECO:0000256" key="8">
    <source>
        <dbReference type="HAMAP-Rule" id="MF_00011"/>
    </source>
</evidence>
<comment type="subunit">
    <text evidence="1 8">Homodimer.</text>
</comment>
<dbReference type="InterPro" id="IPR042111">
    <property type="entry name" value="Adenylosuccinate_synth_dom3"/>
</dbReference>
<dbReference type="EMBL" id="NPEZ01000008">
    <property type="protein sequence ID" value="OZT76255.1"/>
    <property type="molecule type" value="Genomic_DNA"/>
</dbReference>
<name>A0A265E420_9STAP</name>
<dbReference type="HAMAP" id="MF_00011">
    <property type="entry name" value="Adenylosucc_synth"/>
    <property type="match status" value="1"/>
</dbReference>
<dbReference type="Gene3D" id="3.40.440.10">
    <property type="entry name" value="Adenylosuccinate Synthetase, subunit A, domain 1"/>
    <property type="match status" value="1"/>
</dbReference>
<dbReference type="InterPro" id="IPR027417">
    <property type="entry name" value="P-loop_NTPase"/>
</dbReference>
<keyword evidence="3 8" id="KW-0479">Metal-binding</keyword>
<feature type="binding site" evidence="8">
    <location>
        <begin position="330"/>
        <end position="332"/>
    </location>
    <ligand>
        <name>GTP</name>
        <dbReference type="ChEBI" id="CHEBI:37565"/>
    </ligand>
</feature>
<evidence type="ECO:0000256" key="7">
    <source>
        <dbReference type="ARBA" id="ARBA00023134"/>
    </source>
</evidence>
<dbReference type="GO" id="GO:0005525">
    <property type="term" value="F:GTP binding"/>
    <property type="evidence" value="ECO:0007669"/>
    <property type="project" value="UniProtKB-UniRule"/>
</dbReference>
<evidence type="ECO:0000256" key="1">
    <source>
        <dbReference type="ARBA" id="ARBA00011738"/>
    </source>
</evidence>
<dbReference type="GO" id="GO:0046040">
    <property type="term" value="P:IMP metabolic process"/>
    <property type="evidence" value="ECO:0007669"/>
    <property type="project" value="TreeGrafter"/>
</dbReference>
<sequence length="428" mass="47354">MSGTVVVGTQWGDEGKGKITDFLSEDADIIARFSGGNNAGHTIQFGGETYKLHLVPSGIFYDDKISLIGNGVVIDPLSIIKELDGLIERGISVDNLRISNRAQVILPYHLLQDELEEEARGDNKIGTTKRGIGPCYVDKVQRIGIRMADLIDESVFRKRLEENLEIKNHMFKALYGREGFTFDEIFDSYSKAAERLAPYVTDTAKVLDDAFQNNQKVLFEGAQGVMLDIDHGTYPFVTSSNPVAGNVTVGCGVGPTSVKSIVGVCKAYTSRVGDGPFPTELFDESGDHIREVGREYGTTTGRARRVGWFDSVVVRHSRRVSGITDLSLNSIDVLSGLDTVKICTAYEIDGKEITEYPATLDALERARPIFKELPGWREDITGVKRMEDLPDNARNYLEEIERLTGVSVSIFSVGPDRNQTNLLKNFWN</sequence>
<evidence type="ECO:0000256" key="10">
    <source>
        <dbReference type="RuleBase" id="RU000520"/>
    </source>
</evidence>
<comment type="caution">
    <text evidence="11">The sequence shown here is derived from an EMBL/GenBank/DDBJ whole genome shotgun (WGS) entry which is preliminary data.</text>
</comment>
<dbReference type="Gene3D" id="1.10.300.10">
    <property type="entry name" value="Adenylosuccinate Synthetase, subunit A, domain 2"/>
    <property type="match status" value="1"/>
</dbReference>
<proteinExistence type="inferred from homology"/>
<feature type="binding site" description="in other chain" evidence="8">
    <location>
        <position position="238"/>
    </location>
    <ligand>
        <name>IMP</name>
        <dbReference type="ChEBI" id="CHEBI:58053"/>
        <note>ligand shared between dimeric partners</note>
    </ligand>
</feature>
<dbReference type="GO" id="GO:0005737">
    <property type="term" value="C:cytoplasm"/>
    <property type="evidence" value="ECO:0007669"/>
    <property type="project" value="UniProtKB-SubCell"/>
</dbReference>
<evidence type="ECO:0000256" key="6">
    <source>
        <dbReference type="ARBA" id="ARBA00022842"/>
    </source>
</evidence>
<keyword evidence="5 8" id="KW-0658">Purine biosynthesis</keyword>
<protein>
    <recommendedName>
        <fullName evidence="8 10">Adenylosuccinate synthetase</fullName>
        <shortName evidence="8">AMPSase</shortName>
        <shortName evidence="8">AdSS</shortName>
        <ecNumber evidence="8 10">6.3.4.4</ecNumber>
    </recommendedName>
    <alternativeName>
        <fullName evidence="8">IMP--aspartate ligase</fullName>
    </alternativeName>
</protein>
<dbReference type="SMART" id="SM00788">
    <property type="entry name" value="Adenylsucc_synt"/>
    <property type="match status" value="1"/>
</dbReference>
<feature type="binding site" evidence="8">
    <location>
        <position position="304"/>
    </location>
    <ligand>
        <name>GTP</name>
        <dbReference type="ChEBI" id="CHEBI:37565"/>
    </ligand>
</feature>
<feature type="binding site" evidence="8">
    <location>
        <begin position="412"/>
        <end position="414"/>
    </location>
    <ligand>
        <name>GTP</name>
        <dbReference type="ChEBI" id="CHEBI:37565"/>
    </ligand>
</feature>
<feature type="binding site" evidence="8">
    <location>
        <begin position="298"/>
        <end position="304"/>
    </location>
    <ligand>
        <name>substrate</name>
    </ligand>
</feature>
<dbReference type="FunFam" id="1.10.300.10:FF:000001">
    <property type="entry name" value="Adenylosuccinate synthetase"/>
    <property type="match status" value="1"/>
</dbReference>
<dbReference type="PROSITE" id="PS01266">
    <property type="entry name" value="ADENYLOSUCCIN_SYN_1"/>
    <property type="match status" value="1"/>
</dbReference>
<dbReference type="SUPFAM" id="SSF52540">
    <property type="entry name" value="P-loop containing nucleoside triphosphate hydrolases"/>
    <property type="match status" value="1"/>
</dbReference>
<dbReference type="UniPathway" id="UPA00075">
    <property type="reaction ID" value="UER00335"/>
</dbReference>
<comment type="pathway">
    <text evidence="8 10">Purine metabolism; AMP biosynthesis via de novo pathway; AMP from IMP: step 1/2.</text>
</comment>
<feature type="binding site" description="in other chain" evidence="8">
    <location>
        <begin position="13"/>
        <end position="16"/>
    </location>
    <ligand>
        <name>IMP</name>
        <dbReference type="ChEBI" id="CHEBI:58053"/>
        <note>ligand shared between dimeric partners</note>
    </ligand>
</feature>
<evidence type="ECO:0000256" key="4">
    <source>
        <dbReference type="ARBA" id="ARBA00022741"/>
    </source>
</evidence>
<feature type="binding site" evidence="8">
    <location>
        <position position="13"/>
    </location>
    <ligand>
        <name>Mg(2+)</name>
        <dbReference type="ChEBI" id="CHEBI:18420"/>
    </ligand>
</feature>
<comment type="cofactor">
    <cofactor evidence="8">
        <name>Mg(2+)</name>
        <dbReference type="ChEBI" id="CHEBI:18420"/>
    </cofactor>
    <text evidence="8">Binds 1 Mg(2+) ion per subunit.</text>
</comment>
<comment type="function">
    <text evidence="8">Plays an important role in the de novo pathway of purine nucleotide biosynthesis. Catalyzes the first committed step in the biosynthesis of AMP from IMP.</text>
</comment>
<dbReference type="NCBIfam" id="NF002223">
    <property type="entry name" value="PRK01117.1"/>
    <property type="match status" value="1"/>
</dbReference>
<feature type="active site" description="Proton acceptor" evidence="8">
    <location>
        <position position="13"/>
    </location>
</feature>